<proteinExistence type="inferred from homology"/>
<dbReference type="Pfam" id="PF07195">
    <property type="entry name" value="FliD_C"/>
    <property type="match status" value="2"/>
</dbReference>
<evidence type="ECO:0000256" key="2">
    <source>
        <dbReference type="ARBA" id="ARBA00011255"/>
    </source>
</evidence>
<dbReference type="OrthoDB" id="9810816at2"/>
<dbReference type="GO" id="GO:0007155">
    <property type="term" value="P:cell adhesion"/>
    <property type="evidence" value="ECO:0007669"/>
    <property type="project" value="InterPro"/>
</dbReference>
<keyword evidence="5" id="KW-0964">Secreted</keyword>
<dbReference type="GO" id="GO:0009421">
    <property type="term" value="C:bacterial-type flagellum filament cap"/>
    <property type="evidence" value="ECO:0007669"/>
    <property type="project" value="InterPro"/>
</dbReference>
<keyword evidence="9" id="KW-1185">Reference proteome</keyword>
<evidence type="ECO:0000256" key="4">
    <source>
        <dbReference type="ARBA" id="ARBA00023143"/>
    </source>
</evidence>
<dbReference type="InterPro" id="IPR010810">
    <property type="entry name" value="Flagellin_hook_IN_motif"/>
</dbReference>
<evidence type="ECO:0000256" key="3">
    <source>
        <dbReference type="ARBA" id="ARBA00023054"/>
    </source>
</evidence>
<dbReference type="Pfam" id="PF02465">
    <property type="entry name" value="FliD_N"/>
    <property type="match status" value="1"/>
</dbReference>
<evidence type="ECO:0000259" key="6">
    <source>
        <dbReference type="Pfam" id="PF02465"/>
    </source>
</evidence>
<dbReference type="STRING" id="709839.TSA66_17210"/>
<feature type="domain" description="Flagellar hook-associated protein 2 C-terminal" evidence="7">
    <location>
        <begin position="655"/>
        <end position="847"/>
    </location>
</feature>
<dbReference type="GO" id="GO:0005576">
    <property type="term" value="C:extracellular region"/>
    <property type="evidence" value="ECO:0007669"/>
    <property type="project" value="UniProtKB-SubCell"/>
</dbReference>
<sequence length="865" mass="86031">MGISSPGIGSNLDINGIVAKLMQAEAQPLTALAKKEASYQAKLSAFGTLSGSLGGLQTALNTLNNQSTFTGVNATASDTSIFSASATSSASAGNYNVTVTQLAQAQTISSAGQTSTSATIGTGRSTKLTFQFGTISGGNFVTTGARLSSSVATSGMPANSLSINGKTITTSGTTTSAKALADQINLESATTGVTATAKTDTGALGTFTTTSAAGYSLDIGGVSIISNAAAPVTAADAQTAINNAAPALTAAGISVSGTVATGDLKFTKADGTNIAMQESGAVTGGFTSSIGIGASKTAVGAVSLSSANKISIDGTSPAIAGFSAGSSGPYTYSGAGFTLDPNQPSATVTIDNTNNSLQGIRDAINKANIGVTASIVSDGSSAPNHLVIKSNKTGATSSMKISVEDATDPLQTEQKLVDLLAYNPAGTQNMTQSAAGQNATLSVNGIAVTSTTNTVSSAIEGVTMTLSKVGNANLSISANTAAVTSAVNGFVKAFNDINSTIKKLTSYDATTKNAGILLGDSSVRNIQSQLRKMMSTPLVGSSGSLTTLSQIGLSIAKDGTMSLDSGKLSAAMSKNMSDVAALFSSVGTTTDSLVKFEGSTSSSTAGTYNVRINKLATQGNVTGSNAVAPTTIDGSNKDLVLSVDGVTASVALTSGAYTPEALIAQVQSSINSASALSSAGIAVSVTLDNAGKMVITSNKYGSTSKVTITGSGVAALMGTATATDGIDVEGTVAGVKGMGSGQYLTGASGSPAAGLKLNITGGAADPLLGADRGTVTFSHGYAHDLNKLIDGYLGSSGLIGGRTDGLNRSIKDIDKQNEVLNARLADTEARYRKQFTALDTLISKMNSTSTYLTQQLAQISANSKS</sequence>
<dbReference type="RefSeq" id="WP_040040815.1">
    <property type="nucleotide sequence ID" value="NZ_JWJG01000028.1"/>
</dbReference>
<name>A0A0C2BPY1_9BURK</name>
<dbReference type="Pfam" id="PF07196">
    <property type="entry name" value="Flagellin_IN"/>
    <property type="match status" value="1"/>
</dbReference>
<dbReference type="PANTHER" id="PTHR30288:SF0">
    <property type="entry name" value="FLAGELLAR HOOK-ASSOCIATED PROTEIN 2"/>
    <property type="match status" value="1"/>
</dbReference>
<dbReference type="InterPro" id="IPR003481">
    <property type="entry name" value="FliD_N"/>
</dbReference>
<gene>
    <name evidence="8" type="ORF">TSA66_17210</name>
</gene>
<dbReference type="Gene3D" id="3.30.70.2120">
    <property type="match status" value="1"/>
</dbReference>
<dbReference type="InterPro" id="IPR010809">
    <property type="entry name" value="FliD_C"/>
</dbReference>
<keyword evidence="3" id="KW-0175">Coiled coil</keyword>
<evidence type="ECO:0000313" key="8">
    <source>
        <dbReference type="EMBL" id="KIF82139.1"/>
    </source>
</evidence>
<dbReference type="Proteomes" id="UP000031572">
    <property type="component" value="Unassembled WGS sequence"/>
</dbReference>
<organism evidence="8 9">
    <name type="scientific">Noviherbaspirillum autotrophicum</name>
    <dbReference type="NCBI Taxonomy" id="709839"/>
    <lineage>
        <taxon>Bacteria</taxon>
        <taxon>Pseudomonadati</taxon>
        <taxon>Pseudomonadota</taxon>
        <taxon>Betaproteobacteria</taxon>
        <taxon>Burkholderiales</taxon>
        <taxon>Oxalobacteraceae</taxon>
        <taxon>Noviherbaspirillum</taxon>
    </lineage>
</organism>
<protein>
    <recommendedName>
        <fullName evidence="5">Flagellar hook-associated protein 2</fullName>
        <shortName evidence="5">HAP2</shortName>
    </recommendedName>
    <alternativeName>
        <fullName evidence="5">Flagellar cap protein</fullName>
    </alternativeName>
</protein>
<evidence type="ECO:0000256" key="5">
    <source>
        <dbReference type="RuleBase" id="RU362066"/>
    </source>
</evidence>
<dbReference type="AlphaFoldDB" id="A0A0C2BPY1"/>
<comment type="caution">
    <text evidence="8">The sequence shown here is derived from an EMBL/GenBank/DDBJ whole genome shotgun (WGS) entry which is preliminary data.</text>
</comment>
<comment type="subunit">
    <text evidence="2 5">Homopentamer.</text>
</comment>
<dbReference type="EMBL" id="JWJG01000028">
    <property type="protein sequence ID" value="KIF82139.1"/>
    <property type="molecule type" value="Genomic_DNA"/>
</dbReference>
<accession>A0A0C2BPY1</accession>
<feature type="domain" description="Flagellar hook-associated protein 2 N-terminal" evidence="6">
    <location>
        <begin position="10"/>
        <end position="106"/>
    </location>
</feature>
<dbReference type="PANTHER" id="PTHR30288">
    <property type="entry name" value="FLAGELLAR CAP/ASSEMBLY PROTEIN FLID"/>
    <property type="match status" value="1"/>
</dbReference>
<comment type="function">
    <text evidence="5">Required for morphogenesis and for the elongation of the flagellar filament by facilitating polymerization of the flagellin monomers at the tip of growing filament. Forms a capping structure, which prevents flagellin subunits (transported through the central channel of the flagellum) from leaking out without polymerization at the distal end.</text>
</comment>
<dbReference type="InterPro" id="IPR040026">
    <property type="entry name" value="FliD"/>
</dbReference>
<comment type="similarity">
    <text evidence="1 5">Belongs to the FliD family.</text>
</comment>
<feature type="domain" description="Flagellar hook-associated protein 2 C-terminal" evidence="7">
    <location>
        <begin position="436"/>
        <end position="595"/>
    </location>
</feature>
<evidence type="ECO:0000313" key="9">
    <source>
        <dbReference type="Proteomes" id="UP000031572"/>
    </source>
</evidence>
<comment type="subcellular location">
    <subcellularLocation>
        <location evidence="5">Secreted</location>
    </subcellularLocation>
    <subcellularLocation>
        <location evidence="5">Bacterial flagellum</location>
    </subcellularLocation>
</comment>
<keyword evidence="4 5" id="KW-0975">Bacterial flagellum</keyword>
<evidence type="ECO:0000259" key="7">
    <source>
        <dbReference type="Pfam" id="PF07195"/>
    </source>
</evidence>
<evidence type="ECO:0000256" key="1">
    <source>
        <dbReference type="ARBA" id="ARBA00009764"/>
    </source>
</evidence>
<reference evidence="8 9" key="1">
    <citation type="submission" date="2014-12" db="EMBL/GenBank/DDBJ databases">
        <title>Denitrispirillum autotrophicum gen. nov., sp. nov., Denitrifying, Facultatively Autotrophic Bacteria Isolated from Rice Paddy Soil.</title>
        <authorList>
            <person name="Ishii S."/>
            <person name="Ashida N."/>
            <person name="Ohno H."/>
            <person name="Otsuka S."/>
            <person name="Yokota A."/>
            <person name="Senoo K."/>
        </authorList>
    </citation>
    <scope>NUCLEOTIDE SEQUENCE [LARGE SCALE GENOMIC DNA]</scope>
    <source>
        <strain evidence="8 9">TSA66</strain>
    </source>
</reference>
<dbReference type="GO" id="GO:0071973">
    <property type="term" value="P:bacterial-type flagellum-dependent cell motility"/>
    <property type="evidence" value="ECO:0007669"/>
    <property type="project" value="TreeGrafter"/>
</dbReference>
<dbReference type="GO" id="GO:0009424">
    <property type="term" value="C:bacterial-type flagellum hook"/>
    <property type="evidence" value="ECO:0007669"/>
    <property type="project" value="UniProtKB-UniRule"/>
</dbReference>